<keyword evidence="4 6" id="KW-1133">Transmembrane helix</keyword>
<name>A0A6J6N8Q7_9ZZZZ</name>
<evidence type="ECO:0000256" key="4">
    <source>
        <dbReference type="ARBA" id="ARBA00022989"/>
    </source>
</evidence>
<dbReference type="AlphaFoldDB" id="A0A6J6N8Q7"/>
<reference evidence="10" key="1">
    <citation type="submission" date="2020-05" db="EMBL/GenBank/DDBJ databases">
        <authorList>
            <person name="Chiriac C."/>
            <person name="Salcher M."/>
            <person name="Ghai R."/>
            <person name="Kavagutti S V."/>
        </authorList>
    </citation>
    <scope>NUCLEOTIDE SEQUENCE</scope>
</reference>
<dbReference type="InterPro" id="IPR004477">
    <property type="entry name" value="ComEC_N"/>
</dbReference>
<feature type="transmembrane region" description="Helical" evidence="6">
    <location>
        <begin position="264"/>
        <end position="280"/>
    </location>
</feature>
<proteinExistence type="predicted"/>
<evidence type="ECO:0000256" key="1">
    <source>
        <dbReference type="ARBA" id="ARBA00004651"/>
    </source>
</evidence>
<organism evidence="10">
    <name type="scientific">freshwater metagenome</name>
    <dbReference type="NCBI Taxonomy" id="449393"/>
    <lineage>
        <taxon>unclassified sequences</taxon>
        <taxon>metagenomes</taxon>
        <taxon>ecological metagenomes</taxon>
    </lineage>
</organism>
<feature type="transmembrane region" description="Helical" evidence="6">
    <location>
        <begin position="487"/>
        <end position="507"/>
    </location>
</feature>
<keyword evidence="3 6" id="KW-0812">Transmembrane</keyword>
<dbReference type="CDD" id="cd07731">
    <property type="entry name" value="ComA-like_MBL-fold"/>
    <property type="match status" value="1"/>
</dbReference>
<evidence type="ECO:0000313" key="11">
    <source>
        <dbReference type="EMBL" id="CAB4777878.1"/>
    </source>
</evidence>
<evidence type="ECO:0000256" key="6">
    <source>
        <dbReference type="SAM" id="Phobius"/>
    </source>
</evidence>
<feature type="transmembrane region" description="Helical" evidence="6">
    <location>
        <begin position="391"/>
        <end position="414"/>
    </location>
</feature>
<dbReference type="NCBIfam" id="TIGR00360">
    <property type="entry name" value="ComEC_N-term"/>
    <property type="match status" value="1"/>
</dbReference>
<accession>A0A6J6N8Q7</accession>
<feature type="transmembrane region" description="Helical" evidence="6">
    <location>
        <begin position="426"/>
        <end position="447"/>
    </location>
</feature>
<evidence type="ECO:0000259" key="7">
    <source>
        <dbReference type="Pfam" id="PF00753"/>
    </source>
</evidence>
<evidence type="ECO:0000256" key="2">
    <source>
        <dbReference type="ARBA" id="ARBA00022475"/>
    </source>
</evidence>
<dbReference type="PANTHER" id="PTHR30619">
    <property type="entry name" value="DNA INTERNALIZATION/COMPETENCE PROTEIN COMEC/REC2"/>
    <property type="match status" value="1"/>
</dbReference>
<keyword evidence="2" id="KW-1003">Cell membrane</keyword>
<dbReference type="Pfam" id="PF00753">
    <property type="entry name" value="Lactamase_B"/>
    <property type="match status" value="1"/>
</dbReference>
<dbReference type="EMBL" id="CAEZXH010000033">
    <property type="protein sequence ID" value="CAB4682940.1"/>
    <property type="molecule type" value="Genomic_DNA"/>
</dbReference>
<evidence type="ECO:0000313" key="10">
    <source>
        <dbReference type="EMBL" id="CAB4682940.1"/>
    </source>
</evidence>
<dbReference type="GO" id="GO:0005886">
    <property type="term" value="C:plasma membrane"/>
    <property type="evidence" value="ECO:0007669"/>
    <property type="project" value="UniProtKB-SubCell"/>
</dbReference>
<protein>
    <submittedName>
        <fullName evidence="10">Unannotated protein</fullName>
    </submittedName>
</protein>
<evidence type="ECO:0000259" key="8">
    <source>
        <dbReference type="Pfam" id="PF03772"/>
    </source>
</evidence>
<comment type="subcellular location">
    <subcellularLocation>
        <location evidence="1">Cell membrane</location>
        <topology evidence="1">Multi-pass membrane protein</topology>
    </subcellularLocation>
</comment>
<feature type="transmembrane region" description="Helical" evidence="6">
    <location>
        <begin position="309"/>
        <end position="326"/>
    </location>
</feature>
<evidence type="ECO:0000256" key="3">
    <source>
        <dbReference type="ARBA" id="ARBA00022692"/>
    </source>
</evidence>
<dbReference type="InterPro" id="IPR035681">
    <property type="entry name" value="ComA-like_MBL"/>
</dbReference>
<dbReference type="InterPro" id="IPR001279">
    <property type="entry name" value="Metallo-B-lactamas"/>
</dbReference>
<dbReference type="PROSITE" id="PS51257">
    <property type="entry name" value="PROKAR_LIPOPROTEIN"/>
    <property type="match status" value="1"/>
</dbReference>
<dbReference type="PANTHER" id="PTHR30619:SF1">
    <property type="entry name" value="RECOMBINATION PROTEIN 2"/>
    <property type="match status" value="1"/>
</dbReference>
<dbReference type="SUPFAM" id="SSF56281">
    <property type="entry name" value="Metallo-hydrolase/oxidoreductase"/>
    <property type="match status" value="1"/>
</dbReference>
<gene>
    <name evidence="9" type="ORF">UFOPK1811_00668</name>
    <name evidence="10" type="ORF">UFOPK2360_00685</name>
    <name evidence="11" type="ORF">UFOPK2922_00790</name>
</gene>
<feature type="domain" description="Metallo-beta-lactamase" evidence="7">
    <location>
        <begin position="520"/>
        <end position="700"/>
    </location>
</feature>
<feature type="transmembrane region" description="Helical" evidence="6">
    <location>
        <begin position="361"/>
        <end position="385"/>
    </location>
</feature>
<dbReference type="EMBL" id="CAEZZS010000031">
    <property type="protein sequence ID" value="CAB4777878.1"/>
    <property type="molecule type" value="Genomic_DNA"/>
</dbReference>
<feature type="transmembrane region" description="Helical" evidence="6">
    <location>
        <begin position="235"/>
        <end position="255"/>
    </location>
</feature>
<dbReference type="EMBL" id="CAEZUJ010000020">
    <property type="protein sequence ID" value="CAB4599275.1"/>
    <property type="molecule type" value="Genomic_DNA"/>
</dbReference>
<dbReference type="InterPro" id="IPR052159">
    <property type="entry name" value="Competence_DNA_uptake"/>
</dbReference>
<feature type="domain" description="ComEC/Rec2-related protein" evidence="8">
    <location>
        <begin position="212"/>
        <end position="476"/>
    </location>
</feature>
<dbReference type="Pfam" id="PF03772">
    <property type="entry name" value="Competence"/>
    <property type="match status" value="1"/>
</dbReference>
<keyword evidence="5 6" id="KW-0472">Membrane</keyword>
<feature type="transmembrane region" description="Helical" evidence="6">
    <location>
        <begin position="25"/>
        <end position="46"/>
    </location>
</feature>
<evidence type="ECO:0000256" key="5">
    <source>
        <dbReference type="ARBA" id="ARBA00023136"/>
    </source>
</evidence>
<sequence length="760" mass="81939">MKDIPDARLLFPAVGIWVGCASAQLFYGAPATFLLIATLAIALIFLFTKKSYVLQLFCISIFLGGLISGIHEAALHRDLFRSYTNSNIGVVGVVTSDPQLSKSKIRGDFRTAQSATLYLRTKEVNGQAVRVPILISTTNNVANLIPGTKVAFYGKVSDYRLTNASAFIFAKSEVKILSRSNSISQLTFQMRSALRDAVQGLPPAAMGLIPGIVIGDRTFQSVELTTNMRATGLTHLTAVSGANLAIVAALVLALCRRIGVRGRTLWLIVALALAFFILLVRPSPSVLRAAVMTTVALAARASGNRSAALPSLGVAIGLLLIINPFLATDPGFALSVSATAGLLLLAPKIERFLMRYFSKRLELLAQTLAIPIAATVFSLPIVVAISGQLSLVSVFANLIVAPVIAPITIIGFFMSLISIPLPQISHLLGVVVSPFAMWIAGVANFCADLPFSTLRWSKGWMGVITLLILAIAIRIIFLILRSFTFLKLPMILILILIIIFSTTKFGWPPKNWLMAVCDVGQGDGIVLSLGSNSAIVIDVGPDPTLIDNCLHELKVKNIELLILTHFHADHVEGLPGLLKGRTVKQVWMTTEPTPADEFTRVKNWLGGIPSAQIYRGATFKSPAISFEVIWPDLKPILESPANNASISIVGSIHGHSFFSPGDLELASQEKVLERLTGKVEILKVAHHGSKLQNQKLVEKLSPKLCLISVGVDNPYGHPAPVTLRLLSHNCGAIARTDRSGTLAVIDKPLRVVSTRKSIWR</sequence>
<evidence type="ECO:0000313" key="9">
    <source>
        <dbReference type="EMBL" id="CAB4599275.1"/>
    </source>
</evidence>
<feature type="transmembrane region" description="Helical" evidence="6">
    <location>
        <begin position="459"/>
        <end position="480"/>
    </location>
</feature>
<feature type="transmembrane region" description="Helical" evidence="6">
    <location>
        <begin position="52"/>
        <end position="71"/>
    </location>
</feature>
<dbReference type="Gene3D" id="3.60.15.10">
    <property type="entry name" value="Ribonuclease Z/Hydroxyacylglutathione hydrolase-like"/>
    <property type="match status" value="1"/>
</dbReference>
<dbReference type="InterPro" id="IPR036866">
    <property type="entry name" value="RibonucZ/Hydroxyglut_hydro"/>
</dbReference>